<organism evidence="1 2">
    <name type="scientific">Lutibacter oricola</name>
    <dbReference type="NCBI Taxonomy" id="762486"/>
    <lineage>
        <taxon>Bacteria</taxon>
        <taxon>Pseudomonadati</taxon>
        <taxon>Bacteroidota</taxon>
        <taxon>Flavobacteriia</taxon>
        <taxon>Flavobacteriales</taxon>
        <taxon>Flavobacteriaceae</taxon>
        <taxon>Lutibacter</taxon>
    </lineage>
</organism>
<gene>
    <name evidence="1" type="ORF">SAMN05444411_11158</name>
</gene>
<evidence type="ECO:0000313" key="2">
    <source>
        <dbReference type="Proteomes" id="UP000199595"/>
    </source>
</evidence>
<reference evidence="2" key="1">
    <citation type="submission" date="2016-10" db="EMBL/GenBank/DDBJ databases">
        <authorList>
            <person name="Varghese N."/>
            <person name="Submissions S."/>
        </authorList>
    </citation>
    <scope>NUCLEOTIDE SEQUENCE [LARGE SCALE GENOMIC DNA]</scope>
    <source>
        <strain evidence="2">DSM 24956</strain>
    </source>
</reference>
<dbReference type="RefSeq" id="WP_090125664.1">
    <property type="nucleotide sequence ID" value="NZ_FNNJ01000011.1"/>
</dbReference>
<dbReference type="AlphaFoldDB" id="A0A1H3FHI6"/>
<name>A0A1H3FHI6_9FLAO</name>
<protein>
    <submittedName>
        <fullName evidence="1">Uncharacterized protein</fullName>
    </submittedName>
</protein>
<dbReference type="Proteomes" id="UP000199595">
    <property type="component" value="Unassembled WGS sequence"/>
</dbReference>
<sequence>MDTIKQINKVIEEYFKTHKEDWIAAKDIMPALVEAGVFVKDYKKGLPLRKVLRALDKDNSLDKIPFIHAERKEKNVYWYIVRKGAAYKSQEILSENSKRSLGVKKRENSDEYYILNLCDAIFNEKASRQHTFPFLLGDFHKDKITRTKLPLDAYYHSLNLVIEYRGKPVEAVEESKHRTISGVSRDKQRKLYDQRRRDVLLRKNINLIEVHYYSFEYNDDGNIVRDEEKNIEVLKEILKDFLK</sequence>
<proteinExistence type="predicted"/>
<accession>A0A1H3FHI6</accession>
<dbReference type="EMBL" id="FNNJ01000011">
    <property type="protein sequence ID" value="SDX90481.1"/>
    <property type="molecule type" value="Genomic_DNA"/>
</dbReference>
<dbReference type="OrthoDB" id="1093631at2"/>
<evidence type="ECO:0000313" key="1">
    <source>
        <dbReference type="EMBL" id="SDX90481.1"/>
    </source>
</evidence>
<keyword evidence="2" id="KW-1185">Reference proteome</keyword>